<sequence length="18" mass="2019">MCKTYDVTPVTESRSSNT</sequence>
<proteinExistence type="predicted"/>
<accession>A0A0E9QSC3</accession>
<protein>
    <submittedName>
        <fullName evidence="1">Uncharacterized protein</fullName>
    </submittedName>
</protein>
<dbReference type="EMBL" id="GBXM01089564">
    <property type="protein sequence ID" value="JAH19013.1"/>
    <property type="molecule type" value="Transcribed_RNA"/>
</dbReference>
<reference evidence="1" key="1">
    <citation type="submission" date="2014-11" db="EMBL/GenBank/DDBJ databases">
        <authorList>
            <person name="Amaro Gonzalez C."/>
        </authorList>
    </citation>
    <scope>NUCLEOTIDE SEQUENCE</scope>
</reference>
<name>A0A0E9QSC3_ANGAN</name>
<organism evidence="1">
    <name type="scientific">Anguilla anguilla</name>
    <name type="common">European freshwater eel</name>
    <name type="synonym">Muraena anguilla</name>
    <dbReference type="NCBI Taxonomy" id="7936"/>
    <lineage>
        <taxon>Eukaryota</taxon>
        <taxon>Metazoa</taxon>
        <taxon>Chordata</taxon>
        <taxon>Craniata</taxon>
        <taxon>Vertebrata</taxon>
        <taxon>Euteleostomi</taxon>
        <taxon>Actinopterygii</taxon>
        <taxon>Neopterygii</taxon>
        <taxon>Teleostei</taxon>
        <taxon>Anguilliformes</taxon>
        <taxon>Anguillidae</taxon>
        <taxon>Anguilla</taxon>
    </lineage>
</organism>
<reference evidence="1" key="2">
    <citation type="journal article" date="2015" name="Fish Shellfish Immunol.">
        <title>Early steps in the European eel (Anguilla anguilla)-Vibrio vulnificus interaction in the gills: Role of the RtxA13 toxin.</title>
        <authorList>
            <person name="Callol A."/>
            <person name="Pajuelo D."/>
            <person name="Ebbesson L."/>
            <person name="Teles M."/>
            <person name="MacKenzie S."/>
            <person name="Amaro C."/>
        </authorList>
    </citation>
    <scope>NUCLEOTIDE SEQUENCE</scope>
</reference>
<dbReference type="AlphaFoldDB" id="A0A0E9QSC3"/>
<evidence type="ECO:0000313" key="1">
    <source>
        <dbReference type="EMBL" id="JAH19013.1"/>
    </source>
</evidence>